<proteinExistence type="predicted"/>
<organism evidence="1 2">
    <name type="scientific">Aphis craccivora</name>
    <name type="common">Cowpea aphid</name>
    <dbReference type="NCBI Taxonomy" id="307492"/>
    <lineage>
        <taxon>Eukaryota</taxon>
        <taxon>Metazoa</taxon>
        <taxon>Ecdysozoa</taxon>
        <taxon>Arthropoda</taxon>
        <taxon>Hexapoda</taxon>
        <taxon>Insecta</taxon>
        <taxon>Pterygota</taxon>
        <taxon>Neoptera</taxon>
        <taxon>Paraneoptera</taxon>
        <taxon>Hemiptera</taxon>
        <taxon>Sternorrhyncha</taxon>
        <taxon>Aphidomorpha</taxon>
        <taxon>Aphidoidea</taxon>
        <taxon>Aphididae</taxon>
        <taxon>Aphidini</taxon>
        <taxon>Aphis</taxon>
        <taxon>Aphis</taxon>
    </lineage>
</organism>
<keyword evidence="2" id="KW-1185">Reference proteome</keyword>
<name>A0A6G0ZLK6_APHCR</name>
<evidence type="ECO:0000313" key="2">
    <source>
        <dbReference type="Proteomes" id="UP000478052"/>
    </source>
</evidence>
<sequence length="18" mass="2120">MTFLGICGIISKMWESRF</sequence>
<reference evidence="1 2" key="1">
    <citation type="submission" date="2019-08" db="EMBL/GenBank/DDBJ databases">
        <title>Whole genome of Aphis craccivora.</title>
        <authorList>
            <person name="Voronova N.V."/>
            <person name="Shulinski R.S."/>
            <person name="Bandarenka Y.V."/>
            <person name="Zhorov D.G."/>
            <person name="Warner D."/>
        </authorList>
    </citation>
    <scope>NUCLEOTIDE SEQUENCE [LARGE SCALE GENOMIC DNA]</scope>
    <source>
        <strain evidence="1">180601</strain>
        <tissue evidence="1">Whole Body</tissue>
    </source>
</reference>
<comment type="caution">
    <text evidence="1">The sequence shown here is derived from an EMBL/GenBank/DDBJ whole genome shotgun (WGS) entry which is preliminary data.</text>
</comment>
<protein>
    <submittedName>
        <fullName evidence="1">Uncharacterized protein</fullName>
    </submittedName>
</protein>
<dbReference type="Proteomes" id="UP000478052">
    <property type="component" value="Unassembled WGS sequence"/>
</dbReference>
<dbReference type="AlphaFoldDB" id="A0A6G0ZLK6"/>
<accession>A0A6G0ZLK6</accession>
<dbReference type="EMBL" id="VUJU01000197">
    <property type="protein sequence ID" value="KAF0772286.1"/>
    <property type="molecule type" value="Genomic_DNA"/>
</dbReference>
<gene>
    <name evidence="1" type="ORF">FWK35_00003773</name>
</gene>
<evidence type="ECO:0000313" key="1">
    <source>
        <dbReference type="EMBL" id="KAF0772286.1"/>
    </source>
</evidence>